<proteinExistence type="inferred from homology"/>
<keyword evidence="7 11" id="KW-0539">Nucleus</keyword>
<evidence type="ECO:0000256" key="10">
    <source>
        <dbReference type="PROSITE-ProRule" id="PRU00146"/>
    </source>
</evidence>
<evidence type="ECO:0000313" key="14">
    <source>
        <dbReference type="EMBL" id="CAD6185265.1"/>
    </source>
</evidence>
<name>A0A8S1GNT0_9PELO</name>
<dbReference type="InterPro" id="IPR059153">
    <property type="entry name" value="NSD_PHD-1st"/>
</dbReference>
<dbReference type="Gene3D" id="3.30.40.10">
    <property type="entry name" value="Zinc/RING finger domain, C3HC4 (zinc finger)"/>
    <property type="match status" value="1"/>
</dbReference>
<evidence type="ECO:0000256" key="3">
    <source>
        <dbReference type="ARBA" id="ARBA00022723"/>
    </source>
</evidence>
<dbReference type="GO" id="GO:0008270">
    <property type="term" value="F:zinc ion binding"/>
    <property type="evidence" value="ECO:0007669"/>
    <property type="project" value="UniProtKB-KW"/>
</dbReference>
<comment type="function">
    <text evidence="11">Component of an histone acetyltransferase complex.</text>
</comment>
<comment type="caution">
    <text evidence="14">The sequence shown here is derived from an EMBL/GenBank/DDBJ whole genome shotgun (WGS) entry which is preliminary data.</text>
</comment>
<dbReference type="InterPro" id="IPR019786">
    <property type="entry name" value="Zinc_finger_PHD-type_CS"/>
</dbReference>
<dbReference type="EMBL" id="CAJGYM010000002">
    <property type="protein sequence ID" value="CAD6185265.1"/>
    <property type="molecule type" value="Genomic_DNA"/>
</dbReference>
<dbReference type="Gene3D" id="6.10.140.1740">
    <property type="match status" value="1"/>
</dbReference>
<keyword evidence="5 9" id="KW-0862">Zinc</keyword>
<dbReference type="PROSITE" id="PS01359">
    <property type="entry name" value="ZF_PHD_1"/>
    <property type="match status" value="1"/>
</dbReference>
<keyword evidence="15" id="KW-1185">Reference proteome</keyword>
<evidence type="ECO:0000256" key="1">
    <source>
        <dbReference type="ARBA" id="ARBA00004123"/>
    </source>
</evidence>
<dbReference type="PROSITE" id="PS50016">
    <property type="entry name" value="ZF_PHD_2"/>
    <property type="match status" value="1"/>
</dbReference>
<dbReference type="SMART" id="SM01408">
    <property type="entry name" value="ING"/>
    <property type="match status" value="1"/>
</dbReference>
<dbReference type="GO" id="GO:0006325">
    <property type="term" value="P:chromatin organization"/>
    <property type="evidence" value="ECO:0007669"/>
    <property type="project" value="UniProtKB-KW"/>
</dbReference>
<comment type="domain">
    <text evidence="11">The PHD-type zinc finger mediates the binding to H3K4me3.</text>
</comment>
<dbReference type="CDD" id="cd15505">
    <property type="entry name" value="PHD_ING"/>
    <property type="match status" value="1"/>
</dbReference>
<feature type="compositionally biased region" description="Basic and acidic residues" evidence="12">
    <location>
        <begin position="222"/>
        <end position="232"/>
    </location>
</feature>
<feature type="binding site" evidence="9">
    <location>
        <position position="169"/>
    </location>
    <ligand>
        <name>Zn(2+)</name>
        <dbReference type="ChEBI" id="CHEBI:29105"/>
        <label>1</label>
    </ligand>
</feature>
<feature type="site" description="Histone H3K4me3 binding" evidence="8">
    <location>
        <position position="166"/>
    </location>
</feature>
<protein>
    <recommendedName>
        <fullName evidence="11">Inhibitor of growth protein</fullName>
    </recommendedName>
</protein>
<evidence type="ECO:0000256" key="9">
    <source>
        <dbReference type="PIRSR" id="PIRSR628651-51"/>
    </source>
</evidence>
<dbReference type="Pfam" id="PF12998">
    <property type="entry name" value="ING"/>
    <property type="match status" value="1"/>
</dbReference>
<dbReference type="Pfam" id="PF23011">
    <property type="entry name" value="PHD-1st_NSD"/>
    <property type="match status" value="1"/>
</dbReference>
<evidence type="ECO:0000256" key="4">
    <source>
        <dbReference type="ARBA" id="ARBA00022771"/>
    </source>
</evidence>
<keyword evidence="6 11" id="KW-0156">Chromatin regulator</keyword>
<evidence type="ECO:0000256" key="2">
    <source>
        <dbReference type="ARBA" id="ARBA00010210"/>
    </source>
</evidence>
<dbReference type="InterPro" id="IPR028651">
    <property type="entry name" value="ING_fam"/>
</dbReference>
<dbReference type="FunFam" id="3.30.40.10:FF:000016">
    <property type="entry name" value="Inhibitor of growth protein"/>
    <property type="match status" value="1"/>
</dbReference>
<feature type="site" description="Histone H3K4me3 binding" evidence="8">
    <location>
        <position position="189"/>
    </location>
</feature>
<feature type="region of interest" description="Disordered" evidence="12">
    <location>
        <begin position="120"/>
        <end position="159"/>
    </location>
</feature>
<keyword evidence="4 10" id="KW-0863">Zinc-finger</keyword>
<dbReference type="InterPro" id="IPR011011">
    <property type="entry name" value="Znf_FYVE_PHD"/>
</dbReference>
<accession>A0A8S1GNT0</accession>
<feature type="region of interest" description="Disordered" evidence="12">
    <location>
        <begin position="213"/>
        <end position="232"/>
    </location>
</feature>
<feature type="binding site" evidence="9">
    <location>
        <position position="191"/>
    </location>
    <ligand>
        <name>Zn(2+)</name>
        <dbReference type="ChEBI" id="CHEBI:29105"/>
        <label>1</label>
    </ligand>
</feature>
<keyword evidence="3 9" id="KW-0479">Metal-binding</keyword>
<evidence type="ECO:0000256" key="5">
    <source>
        <dbReference type="ARBA" id="ARBA00022833"/>
    </source>
</evidence>
<evidence type="ECO:0000313" key="15">
    <source>
        <dbReference type="Proteomes" id="UP000835052"/>
    </source>
</evidence>
<dbReference type="PANTHER" id="PTHR10333">
    <property type="entry name" value="INHIBITOR OF GROWTH PROTEIN"/>
    <property type="match status" value="1"/>
</dbReference>
<evidence type="ECO:0000256" key="6">
    <source>
        <dbReference type="ARBA" id="ARBA00022853"/>
    </source>
</evidence>
<evidence type="ECO:0000256" key="11">
    <source>
        <dbReference type="RuleBase" id="RU361213"/>
    </source>
</evidence>
<feature type="binding site" evidence="9">
    <location>
        <position position="185"/>
    </location>
    <ligand>
        <name>Zn(2+)</name>
        <dbReference type="ChEBI" id="CHEBI:29105"/>
        <label>2</label>
    </ligand>
</feature>
<evidence type="ECO:0000256" key="7">
    <source>
        <dbReference type="ARBA" id="ARBA00023242"/>
    </source>
</evidence>
<gene>
    <name evidence="14" type="ORF">CAUJ_LOCUS1184</name>
</gene>
<evidence type="ECO:0000256" key="8">
    <source>
        <dbReference type="PIRSR" id="PIRSR628651-50"/>
    </source>
</evidence>
<feature type="compositionally biased region" description="Basic and acidic residues" evidence="12">
    <location>
        <begin position="120"/>
        <end position="146"/>
    </location>
</feature>
<dbReference type="InterPro" id="IPR001965">
    <property type="entry name" value="Znf_PHD"/>
</dbReference>
<dbReference type="InterPro" id="IPR013083">
    <property type="entry name" value="Znf_RING/FYVE/PHD"/>
</dbReference>
<sequence>MANLVKACLTRVNDEIPPLIRLTLKEMESLDGTVNRRLERVAYLKKKLLQNYRKMNPKQKKAAIDEIRSCHRAIGKYSNQKITLANQLYEKVDARILHMDRVSAKFNAFALKRLEETRRAKKIQKENENKQTTDKKSEETPVKSDSGKPQINPGTDMPMDPNEPVYCICRQVSYGQMVACDGKNCSTEWFHFACVGVTEAPKGRWYCEECKARNPRRKKQAEKKANEKEAAE</sequence>
<feature type="binding site" evidence="9">
    <location>
        <position position="207"/>
    </location>
    <ligand>
        <name>Zn(2+)</name>
        <dbReference type="ChEBI" id="CHEBI:29105"/>
        <label>2</label>
    </ligand>
</feature>
<feature type="binding site" evidence="9">
    <location>
        <position position="180"/>
    </location>
    <ligand>
        <name>Zn(2+)</name>
        <dbReference type="ChEBI" id="CHEBI:29105"/>
        <label>2</label>
    </ligand>
</feature>
<dbReference type="AlphaFoldDB" id="A0A8S1GNT0"/>
<reference evidence="14" key="1">
    <citation type="submission" date="2020-10" db="EMBL/GenBank/DDBJ databases">
        <authorList>
            <person name="Kikuchi T."/>
        </authorList>
    </citation>
    <scope>NUCLEOTIDE SEQUENCE</scope>
    <source>
        <strain evidence="14">NKZ352</strain>
    </source>
</reference>
<comment type="similarity">
    <text evidence="2 11">Belongs to the ING family.</text>
</comment>
<dbReference type="SMART" id="SM00249">
    <property type="entry name" value="PHD"/>
    <property type="match status" value="1"/>
</dbReference>
<dbReference type="Proteomes" id="UP000835052">
    <property type="component" value="Unassembled WGS sequence"/>
</dbReference>
<evidence type="ECO:0000259" key="13">
    <source>
        <dbReference type="PROSITE" id="PS50016"/>
    </source>
</evidence>
<feature type="site" description="Histone H3K4me3 binding" evidence="8">
    <location>
        <position position="177"/>
    </location>
</feature>
<feature type="domain" description="PHD-type" evidence="13">
    <location>
        <begin position="164"/>
        <end position="213"/>
    </location>
</feature>
<feature type="binding site" evidence="9">
    <location>
        <position position="167"/>
    </location>
    <ligand>
        <name>Zn(2+)</name>
        <dbReference type="ChEBI" id="CHEBI:29105"/>
        <label>1</label>
    </ligand>
</feature>
<evidence type="ECO:0000256" key="12">
    <source>
        <dbReference type="SAM" id="MobiDB-lite"/>
    </source>
</evidence>
<organism evidence="14 15">
    <name type="scientific">Caenorhabditis auriculariae</name>
    <dbReference type="NCBI Taxonomy" id="2777116"/>
    <lineage>
        <taxon>Eukaryota</taxon>
        <taxon>Metazoa</taxon>
        <taxon>Ecdysozoa</taxon>
        <taxon>Nematoda</taxon>
        <taxon>Chromadorea</taxon>
        <taxon>Rhabditida</taxon>
        <taxon>Rhabditina</taxon>
        <taxon>Rhabditomorpha</taxon>
        <taxon>Rhabditoidea</taxon>
        <taxon>Rhabditidae</taxon>
        <taxon>Peloderinae</taxon>
        <taxon>Caenorhabditis</taxon>
    </lineage>
</organism>
<dbReference type="SUPFAM" id="SSF57903">
    <property type="entry name" value="FYVE/PHD zinc finger"/>
    <property type="match status" value="1"/>
</dbReference>
<feature type="binding site" evidence="9">
    <location>
        <position position="210"/>
    </location>
    <ligand>
        <name>Zn(2+)</name>
        <dbReference type="ChEBI" id="CHEBI:29105"/>
        <label>2</label>
    </ligand>
</feature>
<comment type="subcellular location">
    <subcellularLocation>
        <location evidence="1 11">Nucleus</location>
    </subcellularLocation>
</comment>
<feature type="site" description="Histone H3K4me3 binding" evidence="8">
    <location>
        <position position="181"/>
    </location>
</feature>
<dbReference type="OrthoDB" id="5411773at2759"/>
<dbReference type="GO" id="GO:0005634">
    <property type="term" value="C:nucleus"/>
    <property type="evidence" value="ECO:0007669"/>
    <property type="project" value="UniProtKB-SubCell"/>
</dbReference>
<comment type="subunit">
    <text evidence="11">Component of an histone acetyltransferase complex. Interacts with H3K4me3 and to a lesser extent with H3K4me2.</text>
</comment>
<dbReference type="InterPro" id="IPR019787">
    <property type="entry name" value="Znf_PHD-finger"/>
</dbReference>
<feature type="binding site" evidence="9">
    <location>
        <position position="194"/>
    </location>
    <ligand>
        <name>Zn(2+)</name>
        <dbReference type="ChEBI" id="CHEBI:29105"/>
        <label>1</label>
    </ligand>
</feature>
<dbReference type="InterPro" id="IPR024610">
    <property type="entry name" value="ING_N_histone-binding"/>
</dbReference>